<sequence>MGHINSWVYIFLGGDLPPSFFTIFRLALFKTLPKPTSLSHPLNMKFLMFLALLGMAVPGLASLSFTNISAALTLPTLGHPALTTGLVKKDGVGLEYVGASDTVTPTPPAMPMSTVTAIHKNMTTAFWTVYQSGWSSAMLISTQSATETTSIFTTSTFNDTIPTLTSVTSTTPSPTLMTTDGNQLVFTVTTNYEGTFTVTAPEGLLYWATSSSDVNTQTHWPWPKLVTKTYTTWTSTTTLSPTPSTSA</sequence>
<dbReference type="Proteomes" id="UP001492380">
    <property type="component" value="Unassembled WGS sequence"/>
</dbReference>
<name>A0ABR1YD00_9PEZI</name>
<keyword evidence="1" id="KW-1133">Transmembrane helix</keyword>
<keyword evidence="1" id="KW-0472">Membrane</keyword>
<evidence type="ECO:0000256" key="1">
    <source>
        <dbReference type="SAM" id="Phobius"/>
    </source>
</evidence>
<protein>
    <submittedName>
        <fullName evidence="2">Uncharacterized protein</fullName>
    </submittedName>
</protein>
<organism evidence="2 3">
    <name type="scientific">Phyllosticta capitalensis</name>
    <dbReference type="NCBI Taxonomy" id="121624"/>
    <lineage>
        <taxon>Eukaryota</taxon>
        <taxon>Fungi</taxon>
        <taxon>Dikarya</taxon>
        <taxon>Ascomycota</taxon>
        <taxon>Pezizomycotina</taxon>
        <taxon>Dothideomycetes</taxon>
        <taxon>Dothideomycetes incertae sedis</taxon>
        <taxon>Botryosphaeriales</taxon>
        <taxon>Phyllostictaceae</taxon>
        <taxon>Phyllosticta</taxon>
    </lineage>
</organism>
<gene>
    <name evidence="2" type="ORF">HDK90DRAFT_514290</name>
</gene>
<keyword evidence="1" id="KW-0812">Transmembrane</keyword>
<feature type="transmembrane region" description="Helical" evidence="1">
    <location>
        <begin position="46"/>
        <end position="65"/>
    </location>
</feature>
<evidence type="ECO:0000313" key="2">
    <source>
        <dbReference type="EMBL" id="KAK8225845.1"/>
    </source>
</evidence>
<reference evidence="2 3" key="1">
    <citation type="submission" date="2024-04" db="EMBL/GenBank/DDBJ databases">
        <title>Phyllosticta paracitricarpa is synonymous to the EU quarantine fungus P. citricarpa based on phylogenomic analyses.</title>
        <authorList>
            <consortium name="Lawrence Berkeley National Laboratory"/>
            <person name="Van Ingen-Buijs V.A."/>
            <person name="Van Westerhoven A.C."/>
            <person name="Haridas S."/>
            <person name="Skiadas P."/>
            <person name="Martin F."/>
            <person name="Groenewald J.Z."/>
            <person name="Crous P.W."/>
            <person name="Seidl M.F."/>
        </authorList>
    </citation>
    <scope>NUCLEOTIDE SEQUENCE [LARGE SCALE GENOMIC DNA]</scope>
    <source>
        <strain evidence="2 3">CBS 123374</strain>
    </source>
</reference>
<keyword evidence="3" id="KW-1185">Reference proteome</keyword>
<dbReference type="EMBL" id="JBBWRZ010000011">
    <property type="protein sequence ID" value="KAK8225845.1"/>
    <property type="molecule type" value="Genomic_DNA"/>
</dbReference>
<comment type="caution">
    <text evidence="2">The sequence shown here is derived from an EMBL/GenBank/DDBJ whole genome shotgun (WGS) entry which is preliminary data.</text>
</comment>
<evidence type="ECO:0000313" key="3">
    <source>
        <dbReference type="Proteomes" id="UP001492380"/>
    </source>
</evidence>
<feature type="transmembrane region" description="Helical" evidence="1">
    <location>
        <begin position="6"/>
        <end position="26"/>
    </location>
</feature>
<accession>A0ABR1YD00</accession>
<proteinExistence type="predicted"/>